<organism evidence="2 3">
    <name type="scientific">Volvox reticuliferus</name>
    <dbReference type="NCBI Taxonomy" id="1737510"/>
    <lineage>
        <taxon>Eukaryota</taxon>
        <taxon>Viridiplantae</taxon>
        <taxon>Chlorophyta</taxon>
        <taxon>core chlorophytes</taxon>
        <taxon>Chlorophyceae</taxon>
        <taxon>CS clade</taxon>
        <taxon>Chlamydomonadales</taxon>
        <taxon>Volvocaceae</taxon>
        <taxon>Volvox</taxon>
    </lineage>
</organism>
<dbReference type="EMBL" id="BNCQ01000014">
    <property type="protein sequence ID" value="GIM03639.1"/>
    <property type="molecule type" value="Genomic_DNA"/>
</dbReference>
<gene>
    <name evidence="2" type="ORF">Vretimale_8180</name>
</gene>
<proteinExistence type="predicted"/>
<keyword evidence="1" id="KW-0175">Coiled coil</keyword>
<protein>
    <recommendedName>
        <fullName evidence="4">OTU domain-containing protein</fullName>
    </recommendedName>
</protein>
<comment type="caution">
    <text evidence="2">The sequence shown here is derived from an EMBL/GenBank/DDBJ whole genome shotgun (WGS) entry which is preliminary data.</text>
</comment>
<evidence type="ECO:0008006" key="4">
    <source>
        <dbReference type="Google" id="ProtNLM"/>
    </source>
</evidence>
<evidence type="ECO:0000313" key="2">
    <source>
        <dbReference type="EMBL" id="GIM03639.1"/>
    </source>
</evidence>
<accession>A0A8J4GAM2</accession>
<sequence length="215" mass="24402">MKRTYMEACAGSMCHTMLDAVLRQAGKCRYRCPYNVGDCFFDSVSFVLRSLYGWQVQSSDVRQQAVGLMREAMEEYELLQRQFQQAAVELTGQVLTDEEVYLQMMSSGRERAISIAVSIESIENANHIRYGVRDLRGYMTYMCKPASEGGLWADALIFPWVARTLNINLVVWESRSAQPIEAHMQSENGICVEVARDGEHYEPVMPLMLCNMAPG</sequence>
<dbReference type="Proteomes" id="UP000722791">
    <property type="component" value="Unassembled WGS sequence"/>
</dbReference>
<dbReference type="Gene3D" id="3.90.70.80">
    <property type="match status" value="1"/>
</dbReference>
<dbReference type="AlphaFoldDB" id="A0A8J4GAM2"/>
<evidence type="ECO:0000313" key="3">
    <source>
        <dbReference type="Proteomes" id="UP000722791"/>
    </source>
</evidence>
<reference evidence="2" key="1">
    <citation type="journal article" date="2021" name="Proc. Natl. Acad. Sci. U.S.A.">
        <title>Three genomes in the algal genus Volvox reveal the fate of a haploid sex-determining region after a transition to homothallism.</title>
        <authorList>
            <person name="Yamamoto K."/>
            <person name="Hamaji T."/>
            <person name="Kawai-Toyooka H."/>
            <person name="Matsuzaki R."/>
            <person name="Takahashi F."/>
            <person name="Nishimura Y."/>
            <person name="Kawachi M."/>
            <person name="Noguchi H."/>
            <person name="Minakuchi Y."/>
            <person name="Umen J.G."/>
            <person name="Toyoda A."/>
            <person name="Nozaki H."/>
        </authorList>
    </citation>
    <scope>NUCLEOTIDE SEQUENCE</scope>
    <source>
        <strain evidence="2">NIES-3785</strain>
    </source>
</reference>
<dbReference type="CDD" id="cd22744">
    <property type="entry name" value="OTU"/>
    <property type="match status" value="1"/>
</dbReference>
<feature type="non-terminal residue" evidence="2">
    <location>
        <position position="215"/>
    </location>
</feature>
<feature type="coiled-coil region" evidence="1">
    <location>
        <begin position="62"/>
        <end position="89"/>
    </location>
</feature>
<name>A0A8J4GAM2_9CHLO</name>
<evidence type="ECO:0000256" key="1">
    <source>
        <dbReference type="SAM" id="Coils"/>
    </source>
</evidence>